<proteinExistence type="predicted"/>
<feature type="compositionally biased region" description="Basic and acidic residues" evidence="1">
    <location>
        <begin position="18"/>
        <end position="36"/>
    </location>
</feature>
<evidence type="ECO:0000313" key="3">
    <source>
        <dbReference type="Proteomes" id="UP000740883"/>
    </source>
</evidence>
<evidence type="ECO:0000313" key="2">
    <source>
        <dbReference type="EMBL" id="KAF9765049.1"/>
    </source>
</evidence>
<keyword evidence="3" id="KW-1185">Reference proteome</keyword>
<protein>
    <submittedName>
        <fullName evidence="2">Nucleoporin nup61</fullName>
    </submittedName>
</protein>
<sequence length="118" mass="13369">MASNRKRKAEDQLSPYSRDIDTIEMKEETPKPEEQKIKKRAKATIGGRKGGVSDPDSIKGLLTSVQIVKPVVPDDKISGLNKSFVEAIRKVVERESNKDLSYLFDQYKKYLAKIENKS</sequence>
<dbReference type="AlphaFoldDB" id="A0A9P6H4C1"/>
<accession>A0A9P6H4C1</accession>
<comment type="caution">
    <text evidence="2">The sequence shown here is derived from an EMBL/GenBank/DDBJ whole genome shotgun (WGS) entry which is preliminary data.</text>
</comment>
<dbReference type="Proteomes" id="UP000740883">
    <property type="component" value="Unassembled WGS sequence"/>
</dbReference>
<dbReference type="OrthoDB" id="2192730at2759"/>
<evidence type="ECO:0000256" key="1">
    <source>
        <dbReference type="SAM" id="MobiDB-lite"/>
    </source>
</evidence>
<feature type="region of interest" description="Disordered" evidence="1">
    <location>
        <begin position="1"/>
        <end position="53"/>
    </location>
</feature>
<dbReference type="EMBL" id="SBJO01000001">
    <property type="protein sequence ID" value="KAF9765049.1"/>
    <property type="molecule type" value="Genomic_DNA"/>
</dbReference>
<gene>
    <name evidence="2" type="primary">nup61</name>
    <name evidence="2" type="ORF">NGRA_0039</name>
</gene>
<organism evidence="2 3">
    <name type="scientific">Nosema granulosis</name>
    <dbReference type="NCBI Taxonomy" id="83296"/>
    <lineage>
        <taxon>Eukaryota</taxon>
        <taxon>Fungi</taxon>
        <taxon>Fungi incertae sedis</taxon>
        <taxon>Microsporidia</taxon>
        <taxon>Nosematidae</taxon>
        <taxon>Nosema</taxon>
    </lineage>
</organism>
<name>A0A9P6H4C1_9MICR</name>
<reference evidence="2 3" key="1">
    <citation type="journal article" date="2020" name="Genome Biol. Evol.">
        <title>Comparative genomics of strictly vertically transmitted, feminizing microsporidia endosymbionts of amphipod crustaceans.</title>
        <authorList>
            <person name="Cormier A."/>
            <person name="Chebbi M.A."/>
            <person name="Giraud I."/>
            <person name="Wattier R."/>
            <person name="Teixeira M."/>
            <person name="Gilbert C."/>
            <person name="Rigaud T."/>
            <person name="Cordaux R."/>
        </authorList>
    </citation>
    <scope>NUCLEOTIDE SEQUENCE [LARGE SCALE GENOMIC DNA]</scope>
    <source>
        <strain evidence="2 3">Ou3-Ou53</strain>
    </source>
</reference>